<sequence length="239" mass="25384">MHKLKWSVGIFVMLISSVTTFNNTLAAGTETNADVTFQADDTGITSPIDPTDPGKDVTPVEPVNPTTGALRIDFASAFNFGSQKISGEAKDYHALFTQVNTASDEKKYVPNYVQVTDNRGLNSGWSLSVSGTEFISGSNAVLEGATLTMSGVHLTSTMDSKFTPSTVTSDLTLNTLAQNLVTAKENEGMATWAIAFGKGSGKDEFSTNPNITLHVPAEAKKLAGETYTSTVTWTLEATP</sequence>
<name>A0A0J8GBT5_9LIST</name>
<gene>
    <name evidence="3" type="ORF">X560_2175</name>
</gene>
<accession>A0A0J8GBT5</accession>
<reference evidence="3 4" key="1">
    <citation type="journal article" date="2015" name="Genome Biol. Evol.">
        <title>Comparative Genomics of Listeria Sensu Lato: Genus-Wide Differences in Evolutionary Dynamics and the Progressive Gain of Complex, Potentially Pathogenicity-Related Traits through Lateral Gene Transfer.</title>
        <authorList>
            <person name="Chiara M."/>
            <person name="Caruso M."/>
            <person name="D'Erchia A.M."/>
            <person name="Manzari C."/>
            <person name="Fraccalvieri R."/>
            <person name="Goffredo E."/>
            <person name="Latorre L."/>
            <person name="Miccolupo A."/>
            <person name="Padalino I."/>
            <person name="Santagada G."/>
            <person name="Chiocco D."/>
            <person name="Pesole G."/>
            <person name="Horner D.S."/>
            <person name="Parisi A."/>
        </authorList>
    </citation>
    <scope>NUCLEOTIDE SEQUENCE [LARGE SCALE GENOMIC DNA]</scope>
    <source>
        <strain evidence="3 4">1991</strain>
    </source>
</reference>
<evidence type="ECO:0000259" key="2">
    <source>
        <dbReference type="Pfam" id="PF13731"/>
    </source>
</evidence>
<feature type="signal peptide" evidence="1">
    <location>
        <begin position="1"/>
        <end position="21"/>
    </location>
</feature>
<evidence type="ECO:0000313" key="3">
    <source>
        <dbReference type="EMBL" id="KMT58349.1"/>
    </source>
</evidence>
<protein>
    <submittedName>
        <fullName evidence="3">Cell surface protein</fullName>
    </submittedName>
</protein>
<feature type="domain" description="WxL" evidence="2">
    <location>
        <begin position="28"/>
        <end position="239"/>
    </location>
</feature>
<dbReference type="EMBL" id="AZHO01000030">
    <property type="protein sequence ID" value="KMT58349.1"/>
    <property type="molecule type" value="Genomic_DNA"/>
</dbReference>
<dbReference type="RefSeq" id="WP_007477321.1">
    <property type="nucleotide sequence ID" value="NZ_KQ130619.1"/>
</dbReference>
<proteinExistence type="predicted"/>
<organism evidence="3 4">
    <name type="scientific">Listeria fleischmannii 1991</name>
    <dbReference type="NCBI Taxonomy" id="1430899"/>
    <lineage>
        <taxon>Bacteria</taxon>
        <taxon>Bacillati</taxon>
        <taxon>Bacillota</taxon>
        <taxon>Bacilli</taxon>
        <taxon>Bacillales</taxon>
        <taxon>Listeriaceae</taxon>
        <taxon>Listeria</taxon>
    </lineage>
</organism>
<evidence type="ECO:0000256" key="1">
    <source>
        <dbReference type="SAM" id="SignalP"/>
    </source>
</evidence>
<dbReference type="PATRIC" id="fig|1430899.3.peg.2224"/>
<dbReference type="OrthoDB" id="2356942at2"/>
<evidence type="ECO:0000313" key="4">
    <source>
        <dbReference type="Proteomes" id="UP000052258"/>
    </source>
</evidence>
<keyword evidence="1" id="KW-0732">Signal</keyword>
<comment type="caution">
    <text evidence="3">The sequence shown here is derived from an EMBL/GenBank/DDBJ whole genome shotgun (WGS) entry which is preliminary data.</text>
</comment>
<keyword evidence="4" id="KW-1185">Reference proteome</keyword>
<dbReference type="AlphaFoldDB" id="A0A0J8GBT5"/>
<feature type="chain" id="PRO_5039551046" evidence="1">
    <location>
        <begin position="22"/>
        <end position="239"/>
    </location>
</feature>
<dbReference type="InterPro" id="IPR027994">
    <property type="entry name" value="WxL_dom"/>
</dbReference>
<dbReference type="Pfam" id="PF13731">
    <property type="entry name" value="WxL"/>
    <property type="match status" value="1"/>
</dbReference>
<dbReference type="Proteomes" id="UP000052258">
    <property type="component" value="Unassembled WGS sequence"/>
</dbReference>